<reference evidence="2" key="2">
    <citation type="submission" date="2021-09" db="EMBL/GenBank/DDBJ databases">
        <authorList>
            <person name="Jia N."/>
            <person name="Wang J."/>
            <person name="Shi W."/>
            <person name="Du L."/>
            <person name="Sun Y."/>
            <person name="Zhan W."/>
            <person name="Jiang J."/>
            <person name="Wang Q."/>
            <person name="Zhang B."/>
            <person name="Ji P."/>
            <person name="Sakyi L.B."/>
            <person name="Cui X."/>
            <person name="Yuan T."/>
            <person name="Jiang B."/>
            <person name="Yang W."/>
            <person name="Lam T.T.-Y."/>
            <person name="Chang Q."/>
            <person name="Ding S."/>
            <person name="Wang X."/>
            <person name="Zhu J."/>
            <person name="Ruan X."/>
            <person name="Zhao L."/>
            <person name="Wei J."/>
            <person name="Que T."/>
            <person name="Du C."/>
            <person name="Cheng J."/>
            <person name="Dai P."/>
            <person name="Han X."/>
            <person name="Huang E."/>
            <person name="Gao Y."/>
            <person name="Liu J."/>
            <person name="Shao H."/>
            <person name="Ye R."/>
            <person name="Li L."/>
            <person name="Wei W."/>
            <person name="Wang X."/>
            <person name="Wang C."/>
            <person name="Huo Q."/>
            <person name="Li W."/>
            <person name="Guo W."/>
            <person name="Chen H."/>
            <person name="Chen S."/>
            <person name="Zhou L."/>
            <person name="Zhou L."/>
            <person name="Ni X."/>
            <person name="Tian J."/>
            <person name="Zhou Y."/>
            <person name="Sheng Y."/>
            <person name="Liu T."/>
            <person name="Pan Y."/>
            <person name="Xia L."/>
            <person name="Li J."/>
            <person name="Zhao F."/>
            <person name="Cao W."/>
        </authorList>
    </citation>
    <scope>NUCLEOTIDE SEQUENCE</scope>
    <source>
        <strain evidence="2">Rmic-2018</strain>
        <tissue evidence="2">Larvae</tissue>
    </source>
</reference>
<dbReference type="GO" id="GO:0003676">
    <property type="term" value="F:nucleic acid binding"/>
    <property type="evidence" value="ECO:0007669"/>
    <property type="project" value="InterPro"/>
</dbReference>
<evidence type="ECO:0000313" key="2">
    <source>
        <dbReference type="EMBL" id="KAH8040134.1"/>
    </source>
</evidence>
<dbReference type="Proteomes" id="UP000821866">
    <property type="component" value="Chromosome 1"/>
</dbReference>
<evidence type="ECO:0000313" key="3">
    <source>
        <dbReference type="Proteomes" id="UP000821866"/>
    </source>
</evidence>
<comment type="caution">
    <text evidence="2">The sequence shown here is derived from an EMBL/GenBank/DDBJ whole genome shotgun (WGS) entry which is preliminary data.</text>
</comment>
<sequence length="92" mass="10070">MVLSSLLQALGYKNRKDWEACLPATVSALRSVPHEATGFSSAKLVIAKDPASYAARKRKVFLSYQVREEKGGPNLDDDRDPMDPGGVFGLPY</sequence>
<organism evidence="2 3">
    <name type="scientific">Rhipicephalus microplus</name>
    <name type="common">Cattle tick</name>
    <name type="synonym">Boophilus microplus</name>
    <dbReference type="NCBI Taxonomy" id="6941"/>
    <lineage>
        <taxon>Eukaryota</taxon>
        <taxon>Metazoa</taxon>
        <taxon>Ecdysozoa</taxon>
        <taxon>Arthropoda</taxon>
        <taxon>Chelicerata</taxon>
        <taxon>Arachnida</taxon>
        <taxon>Acari</taxon>
        <taxon>Parasitiformes</taxon>
        <taxon>Ixodida</taxon>
        <taxon>Ixodoidea</taxon>
        <taxon>Ixodidae</taxon>
        <taxon>Rhipicephalinae</taxon>
        <taxon>Rhipicephalus</taxon>
        <taxon>Boophilus</taxon>
    </lineage>
</organism>
<gene>
    <name evidence="2" type="ORF">HPB51_009390</name>
</gene>
<dbReference type="EMBL" id="JABSTU010000001">
    <property type="protein sequence ID" value="KAH8040134.1"/>
    <property type="molecule type" value="Genomic_DNA"/>
</dbReference>
<dbReference type="Gene3D" id="3.30.420.10">
    <property type="entry name" value="Ribonuclease H-like superfamily/Ribonuclease H"/>
    <property type="match status" value="1"/>
</dbReference>
<proteinExistence type="predicted"/>
<name>A0A9J6F037_RHIMP</name>
<dbReference type="InterPro" id="IPR036397">
    <property type="entry name" value="RNaseH_sf"/>
</dbReference>
<feature type="region of interest" description="Disordered" evidence="1">
    <location>
        <begin position="69"/>
        <end position="92"/>
    </location>
</feature>
<dbReference type="AlphaFoldDB" id="A0A9J6F037"/>
<reference evidence="2" key="1">
    <citation type="journal article" date="2020" name="Cell">
        <title>Large-Scale Comparative Analyses of Tick Genomes Elucidate Their Genetic Diversity and Vector Capacities.</title>
        <authorList>
            <consortium name="Tick Genome and Microbiome Consortium (TIGMIC)"/>
            <person name="Jia N."/>
            <person name="Wang J."/>
            <person name="Shi W."/>
            <person name="Du L."/>
            <person name="Sun Y."/>
            <person name="Zhan W."/>
            <person name="Jiang J.F."/>
            <person name="Wang Q."/>
            <person name="Zhang B."/>
            <person name="Ji P."/>
            <person name="Bell-Sakyi L."/>
            <person name="Cui X.M."/>
            <person name="Yuan T.T."/>
            <person name="Jiang B.G."/>
            <person name="Yang W.F."/>
            <person name="Lam T.T."/>
            <person name="Chang Q.C."/>
            <person name="Ding S.J."/>
            <person name="Wang X.J."/>
            <person name="Zhu J.G."/>
            <person name="Ruan X.D."/>
            <person name="Zhao L."/>
            <person name="Wei J.T."/>
            <person name="Ye R.Z."/>
            <person name="Que T.C."/>
            <person name="Du C.H."/>
            <person name="Zhou Y.H."/>
            <person name="Cheng J.X."/>
            <person name="Dai P.F."/>
            <person name="Guo W.B."/>
            <person name="Han X.H."/>
            <person name="Huang E.J."/>
            <person name="Li L.F."/>
            <person name="Wei W."/>
            <person name="Gao Y.C."/>
            <person name="Liu J.Z."/>
            <person name="Shao H.Z."/>
            <person name="Wang X."/>
            <person name="Wang C.C."/>
            <person name="Yang T.C."/>
            <person name="Huo Q.B."/>
            <person name="Li W."/>
            <person name="Chen H.Y."/>
            <person name="Chen S.E."/>
            <person name="Zhou L.G."/>
            <person name="Ni X.B."/>
            <person name="Tian J.H."/>
            <person name="Sheng Y."/>
            <person name="Liu T."/>
            <person name="Pan Y.S."/>
            <person name="Xia L.Y."/>
            <person name="Li J."/>
            <person name="Zhao F."/>
            <person name="Cao W.C."/>
        </authorList>
    </citation>
    <scope>NUCLEOTIDE SEQUENCE</scope>
    <source>
        <strain evidence="2">Rmic-2018</strain>
    </source>
</reference>
<protein>
    <submittedName>
        <fullName evidence="2">Uncharacterized protein</fullName>
    </submittedName>
</protein>
<accession>A0A9J6F037</accession>
<keyword evidence="3" id="KW-1185">Reference proteome</keyword>
<evidence type="ECO:0000256" key="1">
    <source>
        <dbReference type="SAM" id="MobiDB-lite"/>
    </source>
</evidence>